<feature type="domain" description="Yeast cell wall synthesis Kre9/Knh1 C-terminal" evidence="3">
    <location>
        <begin position="179"/>
        <end position="257"/>
    </location>
</feature>
<dbReference type="InterPro" id="IPR018466">
    <property type="entry name" value="Kre9/Knh1-like_N"/>
</dbReference>
<dbReference type="GO" id="GO:0006078">
    <property type="term" value="P:(1-&gt;6)-beta-D-glucan biosynthetic process"/>
    <property type="evidence" value="ECO:0007669"/>
    <property type="project" value="InterPro"/>
</dbReference>
<dbReference type="Pfam" id="PF05390">
    <property type="entry name" value="Kre9_KNH1_C"/>
    <property type="match status" value="1"/>
</dbReference>
<feature type="chain" id="PRO_5025605233" evidence="2">
    <location>
        <begin position="23"/>
        <end position="267"/>
    </location>
</feature>
<dbReference type="GO" id="GO:0005576">
    <property type="term" value="C:extracellular region"/>
    <property type="evidence" value="ECO:0007669"/>
    <property type="project" value="TreeGrafter"/>
</dbReference>
<dbReference type="InterPro" id="IPR045328">
    <property type="entry name" value="Kre9/Knh1"/>
</dbReference>
<evidence type="ECO:0000256" key="1">
    <source>
        <dbReference type="ARBA" id="ARBA00022729"/>
    </source>
</evidence>
<keyword evidence="1 2" id="KW-0732">Signal</keyword>
<keyword evidence="6" id="KW-1185">Reference proteome</keyword>
<feature type="signal peptide" evidence="2">
    <location>
        <begin position="1"/>
        <end position="22"/>
    </location>
</feature>
<evidence type="ECO:0000259" key="3">
    <source>
        <dbReference type="Pfam" id="PF05390"/>
    </source>
</evidence>
<proteinExistence type="predicted"/>
<dbReference type="GO" id="GO:0031505">
    <property type="term" value="P:fungal-type cell wall organization"/>
    <property type="evidence" value="ECO:0007669"/>
    <property type="project" value="TreeGrafter"/>
</dbReference>
<sequence length="267" mass="27791">MAPNAILRVSLALFAALHLVSADVEFTSPAANGPGLSAGSVSVAWKDSGDEPPISALTTYQLFLCAGGNSEDEYDVLLALTPTIPSTFAITGNKFTGTVGATVGGPSKNAYFFKMISTAAAGGTVTNFSPRFAMSGMTGTFSAKVTTGLKSVTGTDGPDTINAVADAQNPAANPSAGDYDVEYTMQTGATRYAPMQPVPPTKITKKNRTPLYPTSSVDIAKSHLPIPKQQTTITQSQTFSVSSMENTVSAAPMPSDDMAKFLARWKD</sequence>
<dbReference type="OrthoDB" id="2432613at2759"/>
<evidence type="ECO:0000313" key="5">
    <source>
        <dbReference type="EMBL" id="KAF2113317.1"/>
    </source>
</evidence>
<protein>
    <submittedName>
        <fullName evidence="5">Beta-1,6-glucan boisynthesis protein-like protein</fullName>
    </submittedName>
</protein>
<organism evidence="5 6">
    <name type="scientific">Lophiotrema nucula</name>
    <dbReference type="NCBI Taxonomy" id="690887"/>
    <lineage>
        <taxon>Eukaryota</taxon>
        <taxon>Fungi</taxon>
        <taxon>Dikarya</taxon>
        <taxon>Ascomycota</taxon>
        <taxon>Pezizomycotina</taxon>
        <taxon>Dothideomycetes</taxon>
        <taxon>Pleosporomycetidae</taxon>
        <taxon>Pleosporales</taxon>
        <taxon>Lophiotremataceae</taxon>
        <taxon>Lophiotrema</taxon>
    </lineage>
</organism>
<evidence type="ECO:0000259" key="4">
    <source>
        <dbReference type="Pfam" id="PF10342"/>
    </source>
</evidence>
<gene>
    <name evidence="5" type="ORF">BDV96DRAFT_578812</name>
</gene>
<dbReference type="EMBL" id="ML977328">
    <property type="protein sequence ID" value="KAF2113317.1"/>
    <property type="molecule type" value="Genomic_DNA"/>
</dbReference>
<feature type="domain" description="Yeast cell wall synthesis Kre9/Knh1-like N-terminal" evidence="4">
    <location>
        <begin position="38"/>
        <end position="133"/>
    </location>
</feature>
<evidence type="ECO:0000256" key="2">
    <source>
        <dbReference type="SAM" id="SignalP"/>
    </source>
</evidence>
<dbReference type="PANTHER" id="PTHR28154">
    <property type="entry name" value="CELL WALL SYNTHESIS PROTEIN KNH1-RELATED"/>
    <property type="match status" value="1"/>
</dbReference>
<dbReference type="GO" id="GO:0042546">
    <property type="term" value="P:cell wall biogenesis"/>
    <property type="evidence" value="ECO:0007669"/>
    <property type="project" value="InterPro"/>
</dbReference>
<accession>A0A6A5Z369</accession>
<dbReference type="InterPro" id="IPR008659">
    <property type="entry name" value="Kre9/Knh1_C"/>
</dbReference>
<dbReference type="PANTHER" id="PTHR28154:SF1">
    <property type="entry name" value="CELL WALL SYNTHESIS PROTEIN KNH1-RELATED"/>
    <property type="match status" value="1"/>
</dbReference>
<dbReference type="AlphaFoldDB" id="A0A6A5Z369"/>
<reference evidence="5" key="1">
    <citation type="journal article" date="2020" name="Stud. Mycol.">
        <title>101 Dothideomycetes genomes: a test case for predicting lifestyles and emergence of pathogens.</title>
        <authorList>
            <person name="Haridas S."/>
            <person name="Albert R."/>
            <person name="Binder M."/>
            <person name="Bloem J."/>
            <person name="Labutti K."/>
            <person name="Salamov A."/>
            <person name="Andreopoulos B."/>
            <person name="Baker S."/>
            <person name="Barry K."/>
            <person name="Bills G."/>
            <person name="Bluhm B."/>
            <person name="Cannon C."/>
            <person name="Castanera R."/>
            <person name="Culley D."/>
            <person name="Daum C."/>
            <person name="Ezra D."/>
            <person name="Gonzalez J."/>
            <person name="Henrissat B."/>
            <person name="Kuo A."/>
            <person name="Liang C."/>
            <person name="Lipzen A."/>
            <person name="Lutzoni F."/>
            <person name="Magnuson J."/>
            <person name="Mondo S."/>
            <person name="Nolan M."/>
            <person name="Ohm R."/>
            <person name="Pangilinan J."/>
            <person name="Park H.-J."/>
            <person name="Ramirez L."/>
            <person name="Alfaro M."/>
            <person name="Sun H."/>
            <person name="Tritt A."/>
            <person name="Yoshinaga Y."/>
            <person name="Zwiers L.-H."/>
            <person name="Turgeon B."/>
            <person name="Goodwin S."/>
            <person name="Spatafora J."/>
            <person name="Crous P."/>
            <person name="Grigoriev I."/>
        </authorList>
    </citation>
    <scope>NUCLEOTIDE SEQUENCE</scope>
    <source>
        <strain evidence="5">CBS 627.86</strain>
    </source>
</reference>
<dbReference type="Proteomes" id="UP000799770">
    <property type="component" value="Unassembled WGS sequence"/>
</dbReference>
<name>A0A6A5Z369_9PLEO</name>
<evidence type="ECO:0000313" key="6">
    <source>
        <dbReference type="Proteomes" id="UP000799770"/>
    </source>
</evidence>
<dbReference type="Pfam" id="PF10342">
    <property type="entry name" value="Kre9_KNH"/>
    <property type="match status" value="1"/>
</dbReference>